<feature type="transmembrane region" description="Helical" evidence="7">
    <location>
        <begin position="164"/>
        <end position="186"/>
    </location>
</feature>
<dbReference type="GO" id="GO:0055085">
    <property type="term" value="P:transmembrane transport"/>
    <property type="evidence" value="ECO:0007669"/>
    <property type="project" value="InterPro"/>
</dbReference>
<dbReference type="PANTHER" id="PTHR43163:SF6">
    <property type="entry name" value="DIPEPTIDE TRANSPORT SYSTEM PERMEASE PROTEIN DPPB-RELATED"/>
    <property type="match status" value="1"/>
</dbReference>
<feature type="transmembrane region" description="Helical" evidence="7">
    <location>
        <begin position="309"/>
        <end position="331"/>
    </location>
</feature>
<comment type="subcellular location">
    <subcellularLocation>
        <location evidence="1 7">Cell membrane</location>
        <topology evidence="1 7">Multi-pass membrane protein</topology>
    </subcellularLocation>
</comment>
<keyword evidence="6 7" id="KW-0472">Membrane</keyword>
<name>A0AB39R651_9ACTN</name>
<keyword evidence="2 7" id="KW-0813">Transport</keyword>
<dbReference type="InterPro" id="IPR045621">
    <property type="entry name" value="BPD_transp_1_N"/>
</dbReference>
<evidence type="ECO:0000259" key="9">
    <source>
        <dbReference type="PROSITE" id="PS50928"/>
    </source>
</evidence>
<dbReference type="EMBL" id="CP163441">
    <property type="protein sequence ID" value="XDQ49133.1"/>
    <property type="molecule type" value="Genomic_DNA"/>
</dbReference>
<feature type="transmembrane region" description="Helical" evidence="7">
    <location>
        <begin position="206"/>
        <end position="225"/>
    </location>
</feature>
<evidence type="ECO:0000256" key="7">
    <source>
        <dbReference type="RuleBase" id="RU363032"/>
    </source>
</evidence>
<dbReference type="GO" id="GO:0005886">
    <property type="term" value="C:plasma membrane"/>
    <property type="evidence" value="ECO:0007669"/>
    <property type="project" value="UniProtKB-SubCell"/>
</dbReference>
<dbReference type="Gene3D" id="1.10.3720.10">
    <property type="entry name" value="MetI-like"/>
    <property type="match status" value="1"/>
</dbReference>
<dbReference type="SUPFAM" id="SSF161098">
    <property type="entry name" value="MetI-like"/>
    <property type="match status" value="1"/>
</dbReference>
<keyword evidence="3" id="KW-1003">Cell membrane</keyword>
<feature type="domain" description="ABC transmembrane type-1" evidence="9">
    <location>
        <begin position="125"/>
        <end position="328"/>
    </location>
</feature>
<dbReference type="Pfam" id="PF00528">
    <property type="entry name" value="BPD_transp_1"/>
    <property type="match status" value="1"/>
</dbReference>
<evidence type="ECO:0000256" key="2">
    <source>
        <dbReference type="ARBA" id="ARBA00022448"/>
    </source>
</evidence>
<organism evidence="10">
    <name type="scientific">Streptomyces sp. R39</name>
    <dbReference type="NCBI Taxonomy" id="3238631"/>
    <lineage>
        <taxon>Bacteria</taxon>
        <taxon>Bacillati</taxon>
        <taxon>Actinomycetota</taxon>
        <taxon>Actinomycetes</taxon>
        <taxon>Kitasatosporales</taxon>
        <taxon>Streptomycetaceae</taxon>
        <taxon>Streptomyces</taxon>
    </lineage>
</organism>
<dbReference type="PROSITE" id="PS50928">
    <property type="entry name" value="ABC_TM1"/>
    <property type="match status" value="1"/>
</dbReference>
<proteinExistence type="inferred from homology"/>
<keyword evidence="5 7" id="KW-1133">Transmembrane helix</keyword>
<dbReference type="InterPro" id="IPR000515">
    <property type="entry name" value="MetI-like"/>
</dbReference>
<feature type="compositionally biased region" description="Low complexity" evidence="8">
    <location>
        <begin position="15"/>
        <end position="24"/>
    </location>
</feature>
<feature type="region of interest" description="Disordered" evidence="8">
    <location>
        <begin position="1"/>
        <end position="24"/>
    </location>
</feature>
<sequence length="345" mass="35455">MTTTSPATGQSPQTSAAPSPGPARRAGHPLAVYAARRLAAAGALLLVVSLAVFALLALAPGDLARTLLGTRSATPQALAAVRSAHHLDDPFLVQYWHWLAAALHGDLGVSVRTGAPVTQAVGDRIGLTLQLALGGFVLALLAGIPFGTLAALRRGRATDRIVQGLGVIGLSAPAFASGLLLVHLFALRADWLPAFGAGDGGTLDRLRHLVLPCVALALSVTGLLLKLTRAAVLRELDADHTAFALARGVPPREVLLRHVLRGALLPIATGAGLVLAYLVAGTVMVEATFALPGLGRLLVDSVTYKDVPVVQAVALLAAAAVITVNLVVDLLTPLIDPRIRTGGTR</sequence>
<feature type="transmembrane region" description="Helical" evidence="7">
    <location>
        <begin position="262"/>
        <end position="289"/>
    </location>
</feature>
<dbReference type="PANTHER" id="PTHR43163">
    <property type="entry name" value="DIPEPTIDE TRANSPORT SYSTEM PERMEASE PROTEIN DPPB-RELATED"/>
    <property type="match status" value="1"/>
</dbReference>
<dbReference type="RefSeq" id="WP_369227791.1">
    <property type="nucleotide sequence ID" value="NZ_CP163441.1"/>
</dbReference>
<dbReference type="AlphaFoldDB" id="A0AB39R651"/>
<evidence type="ECO:0000256" key="1">
    <source>
        <dbReference type="ARBA" id="ARBA00004651"/>
    </source>
</evidence>
<evidence type="ECO:0000256" key="4">
    <source>
        <dbReference type="ARBA" id="ARBA00022692"/>
    </source>
</evidence>
<protein>
    <submittedName>
        <fullName evidence="10">ABC transporter permease</fullName>
    </submittedName>
</protein>
<evidence type="ECO:0000256" key="6">
    <source>
        <dbReference type="ARBA" id="ARBA00023136"/>
    </source>
</evidence>
<accession>A0AB39R651</accession>
<feature type="transmembrane region" description="Helical" evidence="7">
    <location>
        <begin position="38"/>
        <end position="59"/>
    </location>
</feature>
<feature type="transmembrane region" description="Helical" evidence="7">
    <location>
        <begin position="131"/>
        <end position="152"/>
    </location>
</feature>
<comment type="similarity">
    <text evidence="7">Belongs to the binding-protein-dependent transport system permease family.</text>
</comment>
<reference evidence="10" key="1">
    <citation type="submission" date="2024-07" db="EMBL/GenBank/DDBJ databases">
        <authorList>
            <person name="Yu S.T."/>
        </authorList>
    </citation>
    <scope>NUCLEOTIDE SEQUENCE</scope>
    <source>
        <strain evidence="10">R39</strain>
    </source>
</reference>
<evidence type="ECO:0000256" key="3">
    <source>
        <dbReference type="ARBA" id="ARBA00022475"/>
    </source>
</evidence>
<keyword evidence="4 7" id="KW-0812">Transmembrane</keyword>
<evidence type="ECO:0000256" key="8">
    <source>
        <dbReference type="SAM" id="MobiDB-lite"/>
    </source>
</evidence>
<dbReference type="InterPro" id="IPR035906">
    <property type="entry name" value="MetI-like_sf"/>
</dbReference>
<dbReference type="CDD" id="cd06261">
    <property type="entry name" value="TM_PBP2"/>
    <property type="match status" value="1"/>
</dbReference>
<gene>
    <name evidence="10" type="ORF">AB5J52_46510</name>
</gene>
<feature type="compositionally biased region" description="Polar residues" evidence="8">
    <location>
        <begin position="1"/>
        <end position="14"/>
    </location>
</feature>
<evidence type="ECO:0000256" key="5">
    <source>
        <dbReference type="ARBA" id="ARBA00022989"/>
    </source>
</evidence>
<dbReference type="Pfam" id="PF19300">
    <property type="entry name" value="BPD_transp_1_N"/>
    <property type="match status" value="1"/>
</dbReference>
<evidence type="ECO:0000313" key="10">
    <source>
        <dbReference type="EMBL" id="XDQ49133.1"/>
    </source>
</evidence>